<evidence type="ECO:0000313" key="2">
    <source>
        <dbReference type="Ensembl" id="ENSACLP00000080258.1"/>
    </source>
</evidence>
<dbReference type="AlphaFoldDB" id="A0AAX7VCE8"/>
<protein>
    <submittedName>
        <fullName evidence="2">Uncharacterized protein</fullName>
    </submittedName>
</protein>
<reference evidence="2" key="2">
    <citation type="submission" date="2025-08" db="UniProtKB">
        <authorList>
            <consortium name="Ensembl"/>
        </authorList>
    </citation>
    <scope>IDENTIFICATION</scope>
</reference>
<dbReference type="Proteomes" id="UP000265100">
    <property type="component" value="Chromosome 14"/>
</dbReference>
<name>A0AAX7VCE8_ASTCA</name>
<evidence type="ECO:0000313" key="3">
    <source>
        <dbReference type="Proteomes" id="UP000265100"/>
    </source>
</evidence>
<evidence type="ECO:0000256" key="1">
    <source>
        <dbReference type="SAM" id="Coils"/>
    </source>
</evidence>
<dbReference type="PANTHER" id="PTHR34251:SF1">
    <property type="entry name" value="LEUCINE, GLUTAMATE AND LYSINE RICH 1"/>
    <property type="match status" value="1"/>
</dbReference>
<dbReference type="PANTHER" id="PTHR34251">
    <property type="entry name" value="LEUCINE-, GLUTAMATE- AND LYSINE-RICH PROTEIN 1"/>
    <property type="match status" value="1"/>
</dbReference>
<dbReference type="GeneTree" id="ENSGT01120000271951"/>
<accession>A0AAX7VCE8</accession>
<reference evidence="2" key="3">
    <citation type="submission" date="2025-09" db="UniProtKB">
        <authorList>
            <consortium name="Ensembl"/>
        </authorList>
    </citation>
    <scope>IDENTIFICATION</scope>
</reference>
<reference evidence="2" key="1">
    <citation type="submission" date="2018-05" db="EMBL/GenBank/DDBJ databases">
        <authorList>
            <person name="Datahose"/>
        </authorList>
    </citation>
    <scope>NUCLEOTIDE SEQUENCE</scope>
</reference>
<dbReference type="InterPro" id="IPR038799">
    <property type="entry name" value="LEKR1"/>
</dbReference>
<dbReference type="Ensembl" id="ENSACLT00000067163.1">
    <property type="protein sequence ID" value="ENSACLP00000080258.1"/>
    <property type="gene ID" value="ENSACLG00000032949.1"/>
</dbReference>
<feature type="coiled-coil region" evidence="1">
    <location>
        <begin position="21"/>
        <end position="55"/>
    </location>
</feature>
<proteinExistence type="predicted"/>
<organism evidence="2 3">
    <name type="scientific">Astatotilapia calliptera</name>
    <name type="common">Eastern happy</name>
    <name type="synonym">Chromis callipterus</name>
    <dbReference type="NCBI Taxonomy" id="8154"/>
    <lineage>
        <taxon>Eukaryota</taxon>
        <taxon>Metazoa</taxon>
        <taxon>Chordata</taxon>
        <taxon>Craniata</taxon>
        <taxon>Vertebrata</taxon>
        <taxon>Euteleostomi</taxon>
        <taxon>Actinopterygii</taxon>
        <taxon>Neopterygii</taxon>
        <taxon>Teleostei</taxon>
        <taxon>Neoteleostei</taxon>
        <taxon>Acanthomorphata</taxon>
        <taxon>Ovalentaria</taxon>
        <taxon>Cichlomorphae</taxon>
        <taxon>Cichliformes</taxon>
        <taxon>Cichlidae</taxon>
        <taxon>African cichlids</taxon>
        <taxon>Pseudocrenilabrinae</taxon>
        <taxon>Haplochromini</taxon>
        <taxon>Astatotilapia</taxon>
    </lineage>
</organism>
<keyword evidence="3" id="KW-1185">Reference proteome</keyword>
<sequence>MERTETVCCYCGVSYLIFHEFQQLRTELTQLEAELQDLRETAQKEKAQREALELGRLEWERALREVRFGGVCTSHHWCEMIAVARFRVGNYPVSHVIHTKTQKLDSQAHQLPRRPTS</sequence>
<keyword evidence="1" id="KW-0175">Coiled coil</keyword>